<dbReference type="Proteomes" id="UP000799291">
    <property type="component" value="Unassembled WGS sequence"/>
</dbReference>
<dbReference type="AlphaFoldDB" id="A0A6G1JDY5"/>
<organism evidence="1 2">
    <name type="scientific">Lentithecium fluviatile CBS 122367</name>
    <dbReference type="NCBI Taxonomy" id="1168545"/>
    <lineage>
        <taxon>Eukaryota</taxon>
        <taxon>Fungi</taxon>
        <taxon>Dikarya</taxon>
        <taxon>Ascomycota</taxon>
        <taxon>Pezizomycotina</taxon>
        <taxon>Dothideomycetes</taxon>
        <taxon>Pleosporomycetidae</taxon>
        <taxon>Pleosporales</taxon>
        <taxon>Massarineae</taxon>
        <taxon>Lentitheciaceae</taxon>
        <taxon>Lentithecium</taxon>
    </lineage>
</organism>
<keyword evidence="2" id="KW-1185">Reference proteome</keyword>
<sequence length="202" mass="22795">MPSSESLESADIIRPSPPVTTLIDAAVATGRATILPIVRVSVFAPPYIRETNTVDYPDGVVTGGALIDMAEHLSRTLRCSDWALSLWIQEHYINPFKRIKRRDSIIVASEADMIVLRWAHQRYTAVNPMPIVGLPPQPLWVPGLEPLGRPESVIELLDLPWIRWQEAFSGGDMKGQRRGEFLGEHVDVARGWLWELWRLPVM</sequence>
<accession>A0A6G1JDY5</accession>
<name>A0A6G1JDY5_9PLEO</name>
<gene>
    <name evidence="1" type="ORF">K458DRAFT_465425</name>
</gene>
<proteinExistence type="predicted"/>
<evidence type="ECO:0000313" key="1">
    <source>
        <dbReference type="EMBL" id="KAF2688787.1"/>
    </source>
</evidence>
<dbReference type="EMBL" id="MU005573">
    <property type="protein sequence ID" value="KAF2688787.1"/>
    <property type="molecule type" value="Genomic_DNA"/>
</dbReference>
<evidence type="ECO:0000313" key="2">
    <source>
        <dbReference type="Proteomes" id="UP000799291"/>
    </source>
</evidence>
<protein>
    <submittedName>
        <fullName evidence="1">Uncharacterized protein</fullName>
    </submittedName>
</protein>
<reference evidence="1" key="1">
    <citation type="journal article" date="2020" name="Stud. Mycol.">
        <title>101 Dothideomycetes genomes: a test case for predicting lifestyles and emergence of pathogens.</title>
        <authorList>
            <person name="Haridas S."/>
            <person name="Albert R."/>
            <person name="Binder M."/>
            <person name="Bloem J."/>
            <person name="Labutti K."/>
            <person name="Salamov A."/>
            <person name="Andreopoulos B."/>
            <person name="Baker S."/>
            <person name="Barry K."/>
            <person name="Bills G."/>
            <person name="Bluhm B."/>
            <person name="Cannon C."/>
            <person name="Castanera R."/>
            <person name="Culley D."/>
            <person name="Daum C."/>
            <person name="Ezra D."/>
            <person name="Gonzalez J."/>
            <person name="Henrissat B."/>
            <person name="Kuo A."/>
            <person name="Liang C."/>
            <person name="Lipzen A."/>
            <person name="Lutzoni F."/>
            <person name="Magnuson J."/>
            <person name="Mondo S."/>
            <person name="Nolan M."/>
            <person name="Ohm R."/>
            <person name="Pangilinan J."/>
            <person name="Park H.-J."/>
            <person name="Ramirez L."/>
            <person name="Alfaro M."/>
            <person name="Sun H."/>
            <person name="Tritt A."/>
            <person name="Yoshinaga Y."/>
            <person name="Zwiers L.-H."/>
            <person name="Turgeon B."/>
            <person name="Goodwin S."/>
            <person name="Spatafora J."/>
            <person name="Crous P."/>
            <person name="Grigoriev I."/>
        </authorList>
    </citation>
    <scope>NUCLEOTIDE SEQUENCE</scope>
    <source>
        <strain evidence="1">CBS 122367</strain>
    </source>
</reference>
<dbReference type="OrthoDB" id="3684005at2759"/>